<comment type="caution">
    <text evidence="2">The sequence shown here is derived from an EMBL/GenBank/DDBJ whole genome shotgun (WGS) entry which is preliminary data.</text>
</comment>
<sequence length="138" mass="14281">MPAPRLAASLLIIGAMLVTLAACATPAGTAPEPMRPLRIVNATFDGVTALAIAPSGSADFRNVALAQPLPGGQASIMVDVPPGACHRDVRVTFRGDRSLVYRNLDVCRHDGLRLAVGSTRTGRSTPLKGEDIQVAGSP</sequence>
<dbReference type="PROSITE" id="PS51257">
    <property type="entry name" value="PROKAR_LIPOPROTEIN"/>
    <property type="match status" value="1"/>
</dbReference>
<evidence type="ECO:0000256" key="1">
    <source>
        <dbReference type="SAM" id="SignalP"/>
    </source>
</evidence>
<dbReference type="PATRIC" id="fig|1440762.4.peg.2350"/>
<proteinExistence type="predicted"/>
<dbReference type="EMBL" id="JPLA01000036">
    <property type="protein sequence ID" value="KLD63018.1"/>
    <property type="molecule type" value="Genomic_DNA"/>
</dbReference>
<gene>
    <name evidence="2" type="ORF">Y882_13565</name>
</gene>
<accession>A0A0G9H0A4</accession>
<feature type="signal peptide" evidence="1">
    <location>
        <begin position="1"/>
        <end position="21"/>
    </location>
</feature>
<name>A0A0G9H0A4_9GAMM</name>
<feature type="chain" id="PRO_5002576678" description="Lipoprotein" evidence="1">
    <location>
        <begin position="22"/>
        <end position="138"/>
    </location>
</feature>
<dbReference type="OrthoDB" id="5959117at2"/>
<reference evidence="2 3" key="1">
    <citation type="journal article" date="2015" name="Antonie Van Leeuwenhoek">
        <title>A phylogenomic and molecular marker based taxonomic framework for the order Xanthomonadales: proposal to transfer the families Algiphilaceae and Solimonadaceae to the order Nevskiales ord. nov. and to create a new family within the order Xanthomonadales, the family Rhodanobacteraceae fam. nov., containing the genus Rhodanobacter and its closest relatives.</title>
        <authorList>
            <person name="Naushad S."/>
            <person name="Adeolu M."/>
            <person name="Wong S."/>
            <person name="Sohail M."/>
            <person name="Schellhorn H.E."/>
            <person name="Gupta R.S."/>
        </authorList>
    </citation>
    <scope>NUCLEOTIDE SEQUENCE [LARGE SCALE GENOMIC DNA]</scope>
    <source>
        <strain evidence="2 3">DSM 16301</strain>
    </source>
</reference>
<evidence type="ECO:0008006" key="4">
    <source>
        <dbReference type="Google" id="ProtNLM"/>
    </source>
</evidence>
<dbReference type="Proteomes" id="UP000035481">
    <property type="component" value="Unassembled WGS sequence"/>
</dbReference>
<organism evidence="2 3">
    <name type="scientific">Dyella japonica DSM 16301</name>
    <dbReference type="NCBI Taxonomy" id="1440762"/>
    <lineage>
        <taxon>Bacteria</taxon>
        <taxon>Pseudomonadati</taxon>
        <taxon>Pseudomonadota</taxon>
        <taxon>Gammaproteobacteria</taxon>
        <taxon>Lysobacterales</taxon>
        <taxon>Rhodanobacteraceae</taxon>
        <taxon>Dyella</taxon>
    </lineage>
</organism>
<protein>
    <recommendedName>
        <fullName evidence="4">Lipoprotein</fullName>
    </recommendedName>
</protein>
<dbReference type="STRING" id="1440762.Y882_13565"/>
<dbReference type="RefSeq" id="WP_046972411.1">
    <property type="nucleotide sequence ID" value="NZ_JPLA01000036.1"/>
</dbReference>
<dbReference type="AlphaFoldDB" id="A0A0G9H0A4"/>
<evidence type="ECO:0000313" key="3">
    <source>
        <dbReference type="Proteomes" id="UP000035481"/>
    </source>
</evidence>
<evidence type="ECO:0000313" key="2">
    <source>
        <dbReference type="EMBL" id="KLD63018.1"/>
    </source>
</evidence>
<keyword evidence="1" id="KW-0732">Signal</keyword>